<dbReference type="RefSeq" id="WP_231059256.1">
    <property type="nucleotide sequence ID" value="NZ_JAJNOC010000005.1"/>
</dbReference>
<reference evidence="3" key="1">
    <citation type="submission" date="2021-11" db="EMBL/GenBank/DDBJ databases">
        <title>The complete genome of Massilia sp sp. G4R7.</title>
        <authorList>
            <person name="Liu L."/>
            <person name="Yue J."/>
            <person name="Yuan J."/>
            <person name="Yang F."/>
            <person name="Li L."/>
        </authorList>
    </citation>
    <scope>NUCLEOTIDE SEQUENCE</scope>
    <source>
        <strain evidence="3">G4R7</strain>
    </source>
</reference>
<proteinExistence type="predicted"/>
<dbReference type="Pfam" id="PF13827">
    <property type="entry name" value="DUF4189"/>
    <property type="match status" value="2"/>
</dbReference>
<feature type="chain" id="PRO_5045090533" evidence="1">
    <location>
        <begin position="26"/>
        <end position="318"/>
    </location>
</feature>
<comment type="caution">
    <text evidence="3">The sequence shown here is derived from an EMBL/GenBank/DDBJ whole genome shotgun (WGS) entry which is preliminary data.</text>
</comment>
<dbReference type="EMBL" id="JAJNOC010000005">
    <property type="protein sequence ID" value="MCD2517967.1"/>
    <property type="molecule type" value="Genomic_DNA"/>
</dbReference>
<accession>A0ABS8Q885</accession>
<gene>
    <name evidence="3" type="ORF">LQ564_16770</name>
</gene>
<feature type="signal peptide" evidence="1">
    <location>
        <begin position="1"/>
        <end position="25"/>
    </location>
</feature>
<evidence type="ECO:0000313" key="3">
    <source>
        <dbReference type="EMBL" id="MCD2517967.1"/>
    </source>
</evidence>
<protein>
    <submittedName>
        <fullName evidence="3">DUF4189 domain-containing protein</fullName>
    </submittedName>
</protein>
<evidence type="ECO:0000259" key="2">
    <source>
        <dbReference type="Pfam" id="PF13827"/>
    </source>
</evidence>
<dbReference type="InterPro" id="IPR025240">
    <property type="entry name" value="DUF4189"/>
</dbReference>
<sequence>MNFHRTILISLIGLALTGASHDALAAAAVAAGSNGYSYTLTEATDLEKAKAEALAECQRRAPDCEIVGWTTEASAIALAKSADGSIVTTIRPTPELARDAAMKRCRAKYKGCKFAAVYWEPGGDWVAWATAKGPDGLLVAQHYAYRYTTESEASRTAMKGCTEKLKNTSGVHCTVASGWGAFVRAIASSSSYTSYRIETDRATAEAGALKQCREESAPGDACKIDSVAENTAPRAKPASFDKVFAQTTVARENATLRPSARPNPPVPPRGQALSCTNRCVNGSCVRTFANGRTERWQAPRVLDPFTNNWKWDTSSCGG</sequence>
<keyword evidence="4" id="KW-1185">Reference proteome</keyword>
<keyword evidence="1" id="KW-0732">Signal</keyword>
<dbReference type="Proteomes" id="UP001179361">
    <property type="component" value="Unassembled WGS sequence"/>
</dbReference>
<organism evidence="3 4">
    <name type="scientific">Massilia phyllostachyos</name>
    <dbReference type="NCBI Taxonomy" id="2898585"/>
    <lineage>
        <taxon>Bacteria</taxon>
        <taxon>Pseudomonadati</taxon>
        <taxon>Pseudomonadota</taxon>
        <taxon>Betaproteobacteria</taxon>
        <taxon>Burkholderiales</taxon>
        <taxon>Oxalobacteraceae</taxon>
        <taxon>Telluria group</taxon>
        <taxon>Massilia</taxon>
    </lineage>
</organism>
<feature type="domain" description="DUF4189" evidence="2">
    <location>
        <begin position="142"/>
        <end position="224"/>
    </location>
</feature>
<name>A0ABS8Q885_9BURK</name>
<evidence type="ECO:0000256" key="1">
    <source>
        <dbReference type="SAM" id="SignalP"/>
    </source>
</evidence>
<evidence type="ECO:0000313" key="4">
    <source>
        <dbReference type="Proteomes" id="UP001179361"/>
    </source>
</evidence>
<feature type="domain" description="DUF4189" evidence="2">
    <location>
        <begin position="28"/>
        <end position="115"/>
    </location>
</feature>